<proteinExistence type="predicted"/>
<sequence>MILKKRKTKGCLLLLLVFLVCCLGGCSSGGRQQNGDGKSASFSSFGASETVRILSGSENRELEQILQDCAKKEHVNIEITYQGSVDIMRTLQEGAQDYDAVWPASSLWISLGDTEHLIKHAQSVSTTPVVFGIRKSLAKELGFTDGGTTVADILAAIREKKMTFCMTSATQSNSGASAYIGFLYALSGEKDTLTEEDLQNETVQEEVKSLLSGIDRSSGSSEWLKDLFLSGDYDAMVNYECLIISTNQELERQGREPLYVVYPQDGLSIADSPLGYVDHGDSGKEEAFLKIQDYLLSDEAQDAIQRTGRRTGYAGVSEENSDIFRTDWGVDTERILTAVPTPAADVLMDALDLYQTRFKKPSLNVYCLDFSGSMEGEGNEQLVEAMSQILLQDNAKKNLLQATEGEVNIVITFCDTIIQVYQVTDSSPQNLEKLYDEIRNEYCGGGTDIYLAAEEGLSLIADGYNVSDYTPAIILMTDGMSNGSETFDDFAARYREIGLDVPVFSILFGDAEREQLEELAELTNARVFDGREDLIGAFRSVKGYN</sequence>
<accession>A0A9D2I9B8</accession>
<dbReference type="InterPro" id="IPR050682">
    <property type="entry name" value="ModA/WtpA"/>
</dbReference>
<comment type="caution">
    <text evidence="3">The sequence shown here is derived from an EMBL/GenBank/DDBJ whole genome shotgun (WGS) entry which is preliminary data.</text>
</comment>
<dbReference type="Gene3D" id="3.40.50.410">
    <property type="entry name" value="von Willebrand factor, type A domain"/>
    <property type="match status" value="1"/>
</dbReference>
<protein>
    <submittedName>
        <fullName evidence="3">VWA domain-containing protein</fullName>
    </submittedName>
</protein>
<dbReference type="SUPFAM" id="SSF53850">
    <property type="entry name" value="Periplasmic binding protein-like II"/>
    <property type="match status" value="1"/>
</dbReference>
<dbReference type="GO" id="GO:0030973">
    <property type="term" value="F:molybdate ion binding"/>
    <property type="evidence" value="ECO:0007669"/>
    <property type="project" value="TreeGrafter"/>
</dbReference>
<evidence type="ECO:0000313" key="4">
    <source>
        <dbReference type="Proteomes" id="UP000886858"/>
    </source>
</evidence>
<dbReference type="AlphaFoldDB" id="A0A9D2I9B8"/>
<dbReference type="PROSITE" id="PS50234">
    <property type="entry name" value="VWFA"/>
    <property type="match status" value="1"/>
</dbReference>
<feature type="domain" description="VWFA" evidence="2">
    <location>
        <begin position="363"/>
        <end position="524"/>
    </location>
</feature>
<dbReference type="InterPro" id="IPR036465">
    <property type="entry name" value="vWFA_dom_sf"/>
</dbReference>
<dbReference type="PANTHER" id="PTHR30632">
    <property type="entry name" value="MOLYBDATE-BINDING PERIPLASMIC PROTEIN"/>
    <property type="match status" value="1"/>
</dbReference>
<dbReference type="CDD" id="cd00198">
    <property type="entry name" value="vWFA"/>
    <property type="match status" value="1"/>
</dbReference>
<reference evidence="3" key="2">
    <citation type="submission" date="2021-04" db="EMBL/GenBank/DDBJ databases">
        <authorList>
            <person name="Gilroy R."/>
        </authorList>
    </citation>
    <scope>NUCLEOTIDE SEQUENCE</scope>
    <source>
        <strain evidence="3">CHK179-7159</strain>
    </source>
</reference>
<evidence type="ECO:0000256" key="1">
    <source>
        <dbReference type="SAM" id="SignalP"/>
    </source>
</evidence>
<dbReference type="Proteomes" id="UP000886858">
    <property type="component" value="Unassembled WGS sequence"/>
</dbReference>
<dbReference type="InterPro" id="IPR002035">
    <property type="entry name" value="VWF_A"/>
</dbReference>
<dbReference type="Pfam" id="PF00092">
    <property type="entry name" value="VWA"/>
    <property type="match status" value="1"/>
</dbReference>
<dbReference type="EMBL" id="DWYY01000193">
    <property type="protein sequence ID" value="HJA94652.1"/>
    <property type="molecule type" value="Genomic_DNA"/>
</dbReference>
<keyword evidence="1" id="KW-0732">Signal</keyword>
<feature type="signal peptide" evidence="1">
    <location>
        <begin position="1"/>
        <end position="23"/>
    </location>
</feature>
<evidence type="ECO:0000259" key="2">
    <source>
        <dbReference type="PROSITE" id="PS50234"/>
    </source>
</evidence>
<feature type="chain" id="PRO_5039415071" evidence="1">
    <location>
        <begin position="24"/>
        <end position="545"/>
    </location>
</feature>
<dbReference type="GO" id="GO:0015689">
    <property type="term" value="P:molybdate ion transport"/>
    <property type="evidence" value="ECO:0007669"/>
    <property type="project" value="TreeGrafter"/>
</dbReference>
<dbReference type="SMART" id="SM00327">
    <property type="entry name" value="VWA"/>
    <property type="match status" value="1"/>
</dbReference>
<organism evidence="3 4">
    <name type="scientific">Candidatus Eisenbergiella merdipullorum</name>
    <dbReference type="NCBI Taxonomy" id="2838553"/>
    <lineage>
        <taxon>Bacteria</taxon>
        <taxon>Bacillati</taxon>
        <taxon>Bacillota</taxon>
        <taxon>Clostridia</taxon>
        <taxon>Lachnospirales</taxon>
        <taxon>Lachnospiraceae</taxon>
        <taxon>Eisenbergiella</taxon>
    </lineage>
</organism>
<dbReference type="PANTHER" id="PTHR30632:SF0">
    <property type="entry name" value="SULFATE-BINDING PROTEIN"/>
    <property type="match status" value="1"/>
</dbReference>
<reference evidence="3" key="1">
    <citation type="journal article" date="2021" name="PeerJ">
        <title>Extensive microbial diversity within the chicken gut microbiome revealed by metagenomics and culture.</title>
        <authorList>
            <person name="Gilroy R."/>
            <person name="Ravi A."/>
            <person name="Getino M."/>
            <person name="Pursley I."/>
            <person name="Horton D.L."/>
            <person name="Alikhan N.F."/>
            <person name="Baker D."/>
            <person name="Gharbi K."/>
            <person name="Hall N."/>
            <person name="Watson M."/>
            <person name="Adriaenssens E.M."/>
            <person name="Foster-Nyarko E."/>
            <person name="Jarju S."/>
            <person name="Secka A."/>
            <person name="Antonio M."/>
            <person name="Oren A."/>
            <person name="Chaudhuri R.R."/>
            <person name="La Ragione R."/>
            <person name="Hildebrand F."/>
            <person name="Pallen M.J."/>
        </authorList>
    </citation>
    <scope>NUCLEOTIDE SEQUENCE</scope>
    <source>
        <strain evidence="3">CHK179-7159</strain>
    </source>
</reference>
<dbReference type="SUPFAM" id="SSF53300">
    <property type="entry name" value="vWA-like"/>
    <property type="match status" value="1"/>
</dbReference>
<name>A0A9D2I9B8_9FIRM</name>
<dbReference type="Gene3D" id="3.40.190.10">
    <property type="entry name" value="Periplasmic binding protein-like II"/>
    <property type="match status" value="2"/>
</dbReference>
<gene>
    <name evidence="3" type="ORF">H9717_16320</name>
</gene>
<dbReference type="Pfam" id="PF13531">
    <property type="entry name" value="SBP_bac_11"/>
    <property type="match status" value="1"/>
</dbReference>
<evidence type="ECO:0000313" key="3">
    <source>
        <dbReference type="EMBL" id="HJA94652.1"/>
    </source>
</evidence>